<dbReference type="GO" id="GO:0003755">
    <property type="term" value="F:peptidyl-prolyl cis-trans isomerase activity"/>
    <property type="evidence" value="ECO:0007669"/>
    <property type="project" value="UniProtKB-KW"/>
</dbReference>
<dbReference type="CDD" id="cd01926">
    <property type="entry name" value="cyclophilin_ABH_like"/>
    <property type="match status" value="1"/>
</dbReference>
<dbReference type="GO" id="GO:0006457">
    <property type="term" value="P:protein folding"/>
    <property type="evidence" value="ECO:0007669"/>
    <property type="project" value="InterPro"/>
</dbReference>
<dbReference type="GO" id="GO:0016018">
    <property type="term" value="F:cyclosporin A binding"/>
    <property type="evidence" value="ECO:0007669"/>
    <property type="project" value="TreeGrafter"/>
</dbReference>
<keyword evidence="3" id="KW-0697">Rotamase</keyword>
<dbReference type="PROSITE" id="PS00170">
    <property type="entry name" value="CSA_PPIASE_1"/>
    <property type="match status" value="1"/>
</dbReference>
<comment type="caution">
    <text evidence="7">The sequence shown here is derived from an EMBL/GenBank/DDBJ whole genome shotgun (WGS) entry which is preliminary data.</text>
</comment>
<dbReference type="OrthoDB" id="407558at2759"/>
<dbReference type="Pfam" id="PF00160">
    <property type="entry name" value="Pro_isomerase"/>
    <property type="match status" value="1"/>
</dbReference>
<protein>
    <recommendedName>
        <fullName evidence="2">peptidylprolyl isomerase</fullName>
        <ecNumber evidence="2">5.2.1.8</ecNumber>
    </recommendedName>
</protein>
<evidence type="ECO:0000256" key="2">
    <source>
        <dbReference type="ARBA" id="ARBA00013194"/>
    </source>
</evidence>
<dbReference type="PRINTS" id="PR00153">
    <property type="entry name" value="CSAPPISMRASE"/>
</dbReference>
<dbReference type="GO" id="GO:0005737">
    <property type="term" value="C:cytoplasm"/>
    <property type="evidence" value="ECO:0007669"/>
    <property type="project" value="TreeGrafter"/>
</dbReference>
<feature type="region of interest" description="Disordered" evidence="5">
    <location>
        <begin position="204"/>
        <end position="396"/>
    </location>
</feature>
<evidence type="ECO:0000256" key="5">
    <source>
        <dbReference type="SAM" id="MobiDB-lite"/>
    </source>
</evidence>
<feature type="compositionally biased region" description="Acidic residues" evidence="5">
    <location>
        <begin position="219"/>
        <end position="235"/>
    </location>
</feature>
<dbReference type="EMBL" id="JAEPQZ010000015">
    <property type="protein sequence ID" value="KAG2173090.1"/>
    <property type="molecule type" value="Genomic_DNA"/>
</dbReference>
<proteinExistence type="predicted"/>
<dbReference type="PANTHER" id="PTHR11071:SF561">
    <property type="entry name" value="PEPTIDYL-PROLYL CIS-TRANS ISOMERASE D-RELATED"/>
    <property type="match status" value="1"/>
</dbReference>
<sequence>MPINPRVFFDIDIDGQRVGRIVFELFADEVPLTAENFRALCTGEKGIGKVSSMPLHYRGSIFHRVIKGFMCQGGGKSIQLHQRCRRFYSVNRQRSTDFTRRNGSGGESIYGATFADENFKRKHTTHGLLSMANRGPNTASSQFFITTRPTPHLDGKHVVFGRVVSGYEVVETMETQPVDQNSRPLQLVMIANCGELVLQLPPSVKLRQQQKKENKESAESEGSDDNSDSGTDSEEEERRRRKHKKSKKSKKSKKKKSHRHHSDDSEDDSARRSRRSKSRRSEDRSRSRSHKRSTSRSPERAISSARDGVSQSPEKQRESAPRRSASRSPVRRDSTRRADSRERENGSRGRHQRDYTPEWERRRDFGDENDINNRLSQSSESSVKYKGRGRMKYRGGGNMRACQFESQHMLLWHNEYRHKAKQT</sequence>
<dbReference type="SUPFAM" id="SSF50891">
    <property type="entry name" value="Cyclophilin-like"/>
    <property type="match status" value="1"/>
</dbReference>
<dbReference type="AlphaFoldDB" id="A0A8H7U8D4"/>
<gene>
    <name evidence="7" type="ORF">INT43_004463</name>
</gene>
<evidence type="ECO:0000313" key="7">
    <source>
        <dbReference type="EMBL" id="KAG2173090.1"/>
    </source>
</evidence>
<feature type="domain" description="PPIase cyclophilin-type" evidence="6">
    <location>
        <begin position="8"/>
        <end position="195"/>
    </location>
</feature>
<keyword evidence="4" id="KW-0413">Isomerase</keyword>
<feature type="compositionally biased region" description="Polar residues" evidence="5">
    <location>
        <begin position="372"/>
        <end position="382"/>
    </location>
</feature>
<dbReference type="InterPro" id="IPR020892">
    <property type="entry name" value="Cyclophilin-type_PPIase_CS"/>
</dbReference>
<evidence type="ECO:0000256" key="1">
    <source>
        <dbReference type="ARBA" id="ARBA00000971"/>
    </source>
</evidence>
<feature type="compositionally biased region" description="Basic residues" evidence="5">
    <location>
        <begin position="239"/>
        <end position="260"/>
    </location>
</feature>
<evidence type="ECO:0000256" key="3">
    <source>
        <dbReference type="ARBA" id="ARBA00023110"/>
    </source>
</evidence>
<evidence type="ECO:0000259" key="6">
    <source>
        <dbReference type="PROSITE" id="PS50072"/>
    </source>
</evidence>
<evidence type="ECO:0000256" key="4">
    <source>
        <dbReference type="ARBA" id="ARBA00023235"/>
    </source>
</evidence>
<feature type="compositionally biased region" description="Basic and acidic residues" evidence="5">
    <location>
        <begin position="330"/>
        <end position="366"/>
    </location>
</feature>
<name>A0A8H7U8D4_MORIS</name>
<dbReference type="Gene3D" id="2.40.100.10">
    <property type="entry name" value="Cyclophilin-like"/>
    <property type="match status" value="1"/>
</dbReference>
<accession>A0A8H7U8D4</accession>
<comment type="catalytic activity">
    <reaction evidence="1">
        <text>[protein]-peptidylproline (omega=180) = [protein]-peptidylproline (omega=0)</text>
        <dbReference type="Rhea" id="RHEA:16237"/>
        <dbReference type="Rhea" id="RHEA-COMP:10747"/>
        <dbReference type="Rhea" id="RHEA-COMP:10748"/>
        <dbReference type="ChEBI" id="CHEBI:83833"/>
        <dbReference type="ChEBI" id="CHEBI:83834"/>
        <dbReference type="EC" id="5.2.1.8"/>
    </reaction>
</comment>
<organism evidence="7 8">
    <name type="scientific">Mortierella isabellina</name>
    <name type="common">Filamentous fungus</name>
    <name type="synonym">Umbelopsis isabellina</name>
    <dbReference type="NCBI Taxonomy" id="91625"/>
    <lineage>
        <taxon>Eukaryota</taxon>
        <taxon>Fungi</taxon>
        <taxon>Fungi incertae sedis</taxon>
        <taxon>Mucoromycota</taxon>
        <taxon>Mucoromycotina</taxon>
        <taxon>Umbelopsidomycetes</taxon>
        <taxon>Umbelopsidales</taxon>
        <taxon>Umbelopsidaceae</taxon>
        <taxon>Umbelopsis</taxon>
    </lineage>
</organism>
<dbReference type="Proteomes" id="UP000654370">
    <property type="component" value="Unassembled WGS sequence"/>
</dbReference>
<dbReference type="PANTHER" id="PTHR11071">
    <property type="entry name" value="PEPTIDYL-PROLYL CIS-TRANS ISOMERASE"/>
    <property type="match status" value="1"/>
</dbReference>
<keyword evidence="8" id="KW-1185">Reference proteome</keyword>
<dbReference type="InterPro" id="IPR029000">
    <property type="entry name" value="Cyclophilin-like_dom_sf"/>
</dbReference>
<dbReference type="EC" id="5.2.1.8" evidence="2"/>
<evidence type="ECO:0000313" key="8">
    <source>
        <dbReference type="Proteomes" id="UP000654370"/>
    </source>
</evidence>
<dbReference type="PROSITE" id="PS50072">
    <property type="entry name" value="CSA_PPIASE_2"/>
    <property type="match status" value="1"/>
</dbReference>
<reference evidence="7" key="1">
    <citation type="submission" date="2020-12" db="EMBL/GenBank/DDBJ databases">
        <title>Metabolic potential, ecology and presence of endohyphal bacteria is reflected in genomic diversity of Mucoromycotina.</title>
        <authorList>
            <person name="Muszewska A."/>
            <person name="Okrasinska A."/>
            <person name="Steczkiewicz K."/>
            <person name="Drgas O."/>
            <person name="Orlowska M."/>
            <person name="Perlinska-Lenart U."/>
            <person name="Aleksandrzak-Piekarczyk T."/>
            <person name="Szatraj K."/>
            <person name="Zielenkiewicz U."/>
            <person name="Pilsyk S."/>
            <person name="Malc E."/>
            <person name="Mieczkowski P."/>
            <person name="Kruszewska J.S."/>
            <person name="Biernat P."/>
            <person name="Pawlowska J."/>
        </authorList>
    </citation>
    <scope>NUCLEOTIDE SEQUENCE</scope>
    <source>
        <strain evidence="7">WA0000067209</strain>
    </source>
</reference>
<dbReference type="InterPro" id="IPR002130">
    <property type="entry name" value="Cyclophilin-type_PPIase_dom"/>
</dbReference>